<evidence type="ECO:0000256" key="1">
    <source>
        <dbReference type="SAM" id="SignalP"/>
    </source>
</evidence>
<organism evidence="2 3">
    <name type="scientific">Chryseobacterium arthrosphaerae</name>
    <dbReference type="NCBI Taxonomy" id="651561"/>
    <lineage>
        <taxon>Bacteria</taxon>
        <taxon>Pseudomonadati</taxon>
        <taxon>Bacteroidota</taxon>
        <taxon>Flavobacteriia</taxon>
        <taxon>Flavobacteriales</taxon>
        <taxon>Weeksellaceae</taxon>
        <taxon>Chryseobacterium group</taxon>
        <taxon>Chryseobacterium</taxon>
    </lineage>
</organism>
<gene>
    <name evidence="2" type="ORF">BBI00_20130</name>
</gene>
<feature type="signal peptide" evidence="1">
    <location>
        <begin position="1"/>
        <end position="24"/>
    </location>
</feature>
<comment type="caution">
    <text evidence="2">The sequence shown here is derived from an EMBL/GenBank/DDBJ whole genome shotgun (WGS) entry which is preliminary data.</text>
</comment>
<evidence type="ECO:0000313" key="2">
    <source>
        <dbReference type="EMBL" id="OCA70152.1"/>
    </source>
</evidence>
<name>A0A1B8ZEW7_9FLAO</name>
<sequence length="190" mass="21936">MKRILRLVCILSLTVSLISCTSYIKPIHTDPMPDSENITKKLSFRDGSLNFSFYGDYIFDKTDERLIFFTNKEIGGILQHIKGKPSSQILFTYTPASIYNNMLAFYYAGKTLDEIKKDFTTQHPEKEMPGGLLYRCQYNGHDIIEVYKQTEGGVVRWIAINDPGKQNTDKFKLENDKLFFELNAHLWTGL</sequence>
<evidence type="ECO:0000313" key="3">
    <source>
        <dbReference type="Proteomes" id="UP000093432"/>
    </source>
</evidence>
<protein>
    <recommendedName>
        <fullName evidence="4">Lipoprotein</fullName>
    </recommendedName>
</protein>
<dbReference type="PROSITE" id="PS51257">
    <property type="entry name" value="PROKAR_LIPOPROTEIN"/>
    <property type="match status" value="1"/>
</dbReference>
<dbReference type="Proteomes" id="UP000093432">
    <property type="component" value="Unassembled WGS sequence"/>
</dbReference>
<evidence type="ECO:0008006" key="4">
    <source>
        <dbReference type="Google" id="ProtNLM"/>
    </source>
</evidence>
<dbReference type="STRING" id="651561.BBI00_20130"/>
<accession>A0A1B8ZEW7</accession>
<dbReference type="OrthoDB" id="1257188at2"/>
<dbReference type="RefSeq" id="WP_065400648.1">
    <property type="nucleotide sequence ID" value="NZ_MAYG01000023.1"/>
</dbReference>
<feature type="chain" id="PRO_5008620603" description="Lipoprotein" evidence="1">
    <location>
        <begin position="25"/>
        <end position="190"/>
    </location>
</feature>
<dbReference type="AlphaFoldDB" id="A0A1B8ZEW7"/>
<proteinExistence type="predicted"/>
<dbReference type="EMBL" id="MAYG01000023">
    <property type="protein sequence ID" value="OCA70152.1"/>
    <property type="molecule type" value="Genomic_DNA"/>
</dbReference>
<reference evidence="3" key="1">
    <citation type="submission" date="2016-07" db="EMBL/GenBank/DDBJ databases">
        <authorList>
            <person name="Florea S."/>
            <person name="Webb J.S."/>
            <person name="Jaromczyk J."/>
            <person name="Schardl C.L."/>
        </authorList>
    </citation>
    <scope>NUCLEOTIDE SEQUENCE [LARGE SCALE GENOMIC DNA]</scope>
    <source>
        <strain evidence="3">CC-VM-7</strain>
    </source>
</reference>
<keyword evidence="1" id="KW-0732">Signal</keyword>